<dbReference type="Gene3D" id="3.30.565.10">
    <property type="entry name" value="Histidine kinase-like ATPase, C-terminal domain"/>
    <property type="match status" value="1"/>
</dbReference>
<dbReference type="Pfam" id="PF13581">
    <property type="entry name" value="HATPase_c_2"/>
    <property type="match status" value="1"/>
</dbReference>
<keyword evidence="1" id="KW-0723">Serine/threonine-protein kinase</keyword>
<dbReference type="GO" id="GO:0004674">
    <property type="term" value="F:protein serine/threonine kinase activity"/>
    <property type="evidence" value="ECO:0007669"/>
    <property type="project" value="UniProtKB-KW"/>
</dbReference>
<dbReference type="CDD" id="cd16936">
    <property type="entry name" value="HATPase_RsbW-like"/>
    <property type="match status" value="1"/>
</dbReference>
<dbReference type="SUPFAM" id="SSF55874">
    <property type="entry name" value="ATPase domain of HSP90 chaperone/DNA topoisomerase II/histidine kinase"/>
    <property type="match status" value="1"/>
</dbReference>
<keyword evidence="3" id="KW-0808">Transferase</keyword>
<proteinExistence type="predicted"/>
<reference evidence="3 4" key="1">
    <citation type="submission" date="2019-06" db="EMBL/GenBank/DDBJ databases">
        <title>Sequencing the genomes of 1000 actinobacteria strains.</title>
        <authorList>
            <person name="Klenk H.-P."/>
        </authorList>
    </citation>
    <scope>NUCLEOTIDE SEQUENCE [LARGE SCALE GENOMIC DNA]</scope>
    <source>
        <strain evidence="3 4">DSM 102200</strain>
    </source>
</reference>
<gene>
    <name evidence="3" type="ORF">FB559_2869</name>
</gene>
<dbReference type="Proteomes" id="UP000316096">
    <property type="component" value="Unassembled WGS sequence"/>
</dbReference>
<organism evidence="3 4">
    <name type="scientific">Actinoallomurus bryophytorum</name>
    <dbReference type="NCBI Taxonomy" id="1490222"/>
    <lineage>
        <taxon>Bacteria</taxon>
        <taxon>Bacillati</taxon>
        <taxon>Actinomycetota</taxon>
        <taxon>Actinomycetes</taxon>
        <taxon>Streptosporangiales</taxon>
        <taxon>Thermomonosporaceae</taxon>
        <taxon>Actinoallomurus</taxon>
    </lineage>
</organism>
<dbReference type="InterPro" id="IPR003594">
    <property type="entry name" value="HATPase_dom"/>
</dbReference>
<protein>
    <submittedName>
        <fullName evidence="3">Histidine kinase-like protein</fullName>
    </submittedName>
</protein>
<accession>A0A543CJS2</accession>
<sequence length="166" mass="18249">MEEYPDDRVLIWRRSFPGLAAHVRQAREFTGFLLADLPRVDDAVLVVSEFAANALRHTASSRPGGHYLLEVQRWRDGASVALTDEGSHKVPRVPEPDDLSECGRGLQTVRALATEWHWTGDCRGRTFTAAFIVHAHAVLVSSISSSEVFGAHVALCEPAMLTSDTV</sequence>
<keyword evidence="4" id="KW-1185">Reference proteome</keyword>
<evidence type="ECO:0000313" key="3">
    <source>
        <dbReference type="EMBL" id="TQL97290.1"/>
    </source>
</evidence>
<dbReference type="EMBL" id="VFOZ01000001">
    <property type="protein sequence ID" value="TQL97290.1"/>
    <property type="molecule type" value="Genomic_DNA"/>
</dbReference>
<dbReference type="PANTHER" id="PTHR35526:SF3">
    <property type="entry name" value="ANTI-SIGMA-F FACTOR RSBW"/>
    <property type="match status" value="1"/>
</dbReference>
<comment type="caution">
    <text evidence="3">The sequence shown here is derived from an EMBL/GenBank/DDBJ whole genome shotgun (WGS) entry which is preliminary data.</text>
</comment>
<evidence type="ECO:0000256" key="1">
    <source>
        <dbReference type="ARBA" id="ARBA00022527"/>
    </source>
</evidence>
<dbReference type="RefSeq" id="WP_141956041.1">
    <property type="nucleotide sequence ID" value="NZ_VFOZ01000001.1"/>
</dbReference>
<dbReference type="AlphaFoldDB" id="A0A543CJS2"/>
<keyword evidence="3" id="KW-0418">Kinase</keyword>
<dbReference type="PANTHER" id="PTHR35526">
    <property type="entry name" value="ANTI-SIGMA-F FACTOR RSBW-RELATED"/>
    <property type="match status" value="1"/>
</dbReference>
<dbReference type="OrthoDB" id="3478281at2"/>
<evidence type="ECO:0000259" key="2">
    <source>
        <dbReference type="Pfam" id="PF13581"/>
    </source>
</evidence>
<feature type="domain" description="Histidine kinase/HSP90-like ATPase" evidence="2">
    <location>
        <begin position="17"/>
        <end position="121"/>
    </location>
</feature>
<name>A0A543CJS2_9ACTN</name>
<dbReference type="InterPro" id="IPR050267">
    <property type="entry name" value="Anti-sigma-factor_SerPK"/>
</dbReference>
<dbReference type="InterPro" id="IPR036890">
    <property type="entry name" value="HATPase_C_sf"/>
</dbReference>
<evidence type="ECO:0000313" key="4">
    <source>
        <dbReference type="Proteomes" id="UP000316096"/>
    </source>
</evidence>